<feature type="region of interest" description="Disordered" evidence="1">
    <location>
        <begin position="1"/>
        <end position="40"/>
    </location>
</feature>
<accession>A0A9W8NN20</accession>
<sequence length="86" mass="9390">MVRPAKAPLGIRDKKHREFGPKHKGIDALDTSSASAPADTVGARAVTNTVPIPVDELLRRANREVRDGIPTRSTVNPMSIRRSYMA</sequence>
<name>A0A9W8NN20_9PEZI</name>
<dbReference type="Proteomes" id="UP001148614">
    <property type="component" value="Unassembled WGS sequence"/>
</dbReference>
<comment type="caution">
    <text evidence="2">The sequence shown here is derived from an EMBL/GenBank/DDBJ whole genome shotgun (WGS) entry which is preliminary data.</text>
</comment>
<feature type="compositionally biased region" description="Basic and acidic residues" evidence="1">
    <location>
        <begin position="16"/>
        <end position="27"/>
    </location>
</feature>
<dbReference type="EMBL" id="JANPWZ010000110">
    <property type="protein sequence ID" value="KAJ3579298.1"/>
    <property type="molecule type" value="Genomic_DNA"/>
</dbReference>
<gene>
    <name evidence="2" type="ORF">NPX13_g1264</name>
</gene>
<dbReference type="AlphaFoldDB" id="A0A9W8NN20"/>
<evidence type="ECO:0000313" key="3">
    <source>
        <dbReference type="Proteomes" id="UP001148614"/>
    </source>
</evidence>
<protein>
    <submittedName>
        <fullName evidence="2">Uncharacterized protein</fullName>
    </submittedName>
</protein>
<evidence type="ECO:0000256" key="1">
    <source>
        <dbReference type="SAM" id="MobiDB-lite"/>
    </source>
</evidence>
<organism evidence="2 3">
    <name type="scientific">Xylaria arbuscula</name>
    <dbReference type="NCBI Taxonomy" id="114810"/>
    <lineage>
        <taxon>Eukaryota</taxon>
        <taxon>Fungi</taxon>
        <taxon>Dikarya</taxon>
        <taxon>Ascomycota</taxon>
        <taxon>Pezizomycotina</taxon>
        <taxon>Sordariomycetes</taxon>
        <taxon>Xylariomycetidae</taxon>
        <taxon>Xylariales</taxon>
        <taxon>Xylariaceae</taxon>
        <taxon>Xylaria</taxon>
    </lineage>
</organism>
<keyword evidence="3" id="KW-1185">Reference proteome</keyword>
<evidence type="ECO:0000313" key="2">
    <source>
        <dbReference type="EMBL" id="KAJ3579298.1"/>
    </source>
</evidence>
<proteinExistence type="predicted"/>
<reference evidence="2" key="1">
    <citation type="submission" date="2022-07" db="EMBL/GenBank/DDBJ databases">
        <title>Genome Sequence of Xylaria arbuscula.</title>
        <authorList>
            <person name="Buettner E."/>
        </authorList>
    </citation>
    <scope>NUCLEOTIDE SEQUENCE</scope>
    <source>
        <strain evidence="2">VT107</strain>
    </source>
</reference>